<dbReference type="GO" id="GO:0004016">
    <property type="term" value="F:adenylate cyclase activity"/>
    <property type="evidence" value="ECO:0007669"/>
    <property type="project" value="UniProtKB-ARBA"/>
</dbReference>
<evidence type="ECO:0000259" key="9">
    <source>
        <dbReference type="PROSITE" id="PS50885"/>
    </source>
</evidence>
<gene>
    <name evidence="10" type="ORF">F0U44_17225</name>
</gene>
<sequence>MIPRPNLLGSLAARQLEVTRRFRYSTALLLVGIDVVSAAVAGMLVLFVLPLPPEARSPEVFWGTTALAGAYAFLATVYGIRMGSRILAPVTAWVADGGAADVKTQRRLLDAPLIFAQRIAGLWLLGALIAALYAGSYDALIGVSVGLGFALAGLFASTVTFLAGERALRPMASRALAEQVPRRRLDRALAKRLVFTWLMSSGTGLLGLALTSLIVISRPSVTDLRGFAQTTLILAVSVALAGLLATFMVARATAEPVEDLIVAFGKVEVGELDARVRVWDSTELGVLQAGFNAMASGLEERERIRDLFGKHVGTDVATAALSESPSFEGELRDVAVLFVDLIGSTALAESGDPHQTIAVLNRFFEIVIEVVHEHQGWINKFQGDAAMAVWGAPLRVDDHAGLALAAARTLNTRLHEELPDVLAGIGVSGGKVVTGNVGTAERYEYTVIGDPVNEAARLTDIAKSLRIRVIANAALLDQADDAATAGWTESEPVVLRGKVEPTRIAVPFDRTT</sequence>
<keyword evidence="3" id="KW-1003">Cell membrane</keyword>
<comment type="caution">
    <text evidence="10">The sequence shown here is derived from an EMBL/GenBank/DDBJ whole genome shotgun (WGS) entry which is preliminary data.</text>
</comment>
<comment type="similarity">
    <text evidence="2">Belongs to the adenylyl cyclase class-3 family.</text>
</comment>
<accession>A0A5B1L8L5</accession>
<keyword evidence="11" id="KW-1185">Reference proteome</keyword>
<dbReference type="PROSITE" id="PS50125">
    <property type="entry name" value="GUANYLATE_CYCLASE_2"/>
    <property type="match status" value="1"/>
</dbReference>
<dbReference type="InterPro" id="IPR001054">
    <property type="entry name" value="A/G_cyclase"/>
</dbReference>
<evidence type="ECO:0000313" key="11">
    <source>
        <dbReference type="Proteomes" id="UP000325003"/>
    </source>
</evidence>
<reference evidence="10 11" key="2">
    <citation type="submission" date="2019-09" db="EMBL/GenBank/DDBJ databases">
        <authorList>
            <person name="Jin C."/>
        </authorList>
    </citation>
    <scope>NUCLEOTIDE SEQUENCE [LARGE SCALE GENOMIC DNA]</scope>
    <source>
        <strain evidence="10 11">BN130099</strain>
    </source>
</reference>
<feature type="transmembrane region" description="Helical" evidence="7">
    <location>
        <begin position="61"/>
        <end position="80"/>
    </location>
</feature>
<feature type="domain" description="HAMP" evidence="9">
    <location>
        <begin position="251"/>
        <end position="303"/>
    </location>
</feature>
<dbReference type="PANTHER" id="PTHR43081:SF17">
    <property type="entry name" value="BLL5647 PROTEIN"/>
    <property type="match status" value="1"/>
</dbReference>
<dbReference type="InterPro" id="IPR029787">
    <property type="entry name" value="Nucleotide_cyclase"/>
</dbReference>
<keyword evidence="4 7" id="KW-0812">Transmembrane</keyword>
<dbReference type="Gene3D" id="6.10.340.10">
    <property type="match status" value="1"/>
</dbReference>
<evidence type="ECO:0000256" key="4">
    <source>
        <dbReference type="ARBA" id="ARBA00022692"/>
    </source>
</evidence>
<reference evidence="10 11" key="1">
    <citation type="submission" date="2019-09" db="EMBL/GenBank/DDBJ databases">
        <title>Nocardioides panacisoli sp. nov., isolated from the soil of a ginseng field.</title>
        <authorList>
            <person name="Cho C."/>
        </authorList>
    </citation>
    <scope>NUCLEOTIDE SEQUENCE [LARGE SCALE GENOMIC DNA]</scope>
    <source>
        <strain evidence="10 11">BN130099</strain>
    </source>
</reference>
<proteinExistence type="inferred from homology"/>
<dbReference type="InterPro" id="IPR003660">
    <property type="entry name" value="HAMP_dom"/>
</dbReference>
<dbReference type="InterPro" id="IPR050697">
    <property type="entry name" value="Adenylyl/Guanylyl_Cyclase_3/4"/>
</dbReference>
<feature type="transmembrane region" description="Helical" evidence="7">
    <location>
        <begin position="140"/>
        <end position="164"/>
    </location>
</feature>
<evidence type="ECO:0000256" key="3">
    <source>
        <dbReference type="ARBA" id="ARBA00022475"/>
    </source>
</evidence>
<dbReference type="AlphaFoldDB" id="A0A5B1L8L5"/>
<dbReference type="SUPFAM" id="SSF158472">
    <property type="entry name" value="HAMP domain-like"/>
    <property type="match status" value="1"/>
</dbReference>
<dbReference type="SMART" id="SM00044">
    <property type="entry name" value="CYCc"/>
    <property type="match status" value="1"/>
</dbReference>
<evidence type="ECO:0000256" key="2">
    <source>
        <dbReference type="ARBA" id="ARBA00005381"/>
    </source>
</evidence>
<dbReference type="Pfam" id="PF00211">
    <property type="entry name" value="Guanylate_cyc"/>
    <property type="match status" value="1"/>
</dbReference>
<dbReference type="GO" id="GO:0005886">
    <property type="term" value="C:plasma membrane"/>
    <property type="evidence" value="ECO:0007669"/>
    <property type="project" value="UniProtKB-SubCell"/>
</dbReference>
<evidence type="ECO:0000256" key="6">
    <source>
        <dbReference type="ARBA" id="ARBA00023136"/>
    </source>
</evidence>
<keyword evidence="5 7" id="KW-1133">Transmembrane helix</keyword>
<feature type="transmembrane region" description="Helical" evidence="7">
    <location>
        <begin position="227"/>
        <end position="250"/>
    </location>
</feature>
<name>A0A5B1L8L5_9ACTN</name>
<feature type="domain" description="Guanylate cyclase" evidence="8">
    <location>
        <begin position="335"/>
        <end position="459"/>
    </location>
</feature>
<dbReference type="GO" id="GO:0035556">
    <property type="term" value="P:intracellular signal transduction"/>
    <property type="evidence" value="ECO:0007669"/>
    <property type="project" value="InterPro"/>
</dbReference>
<dbReference type="SMART" id="SM00304">
    <property type="entry name" value="HAMP"/>
    <property type="match status" value="1"/>
</dbReference>
<organism evidence="10 11">
    <name type="scientific">Nocardioides humilatus</name>
    <dbReference type="NCBI Taxonomy" id="2607660"/>
    <lineage>
        <taxon>Bacteria</taxon>
        <taxon>Bacillati</taxon>
        <taxon>Actinomycetota</taxon>
        <taxon>Actinomycetes</taxon>
        <taxon>Propionibacteriales</taxon>
        <taxon>Nocardioidaceae</taxon>
        <taxon>Nocardioides</taxon>
    </lineage>
</organism>
<evidence type="ECO:0000256" key="1">
    <source>
        <dbReference type="ARBA" id="ARBA00004651"/>
    </source>
</evidence>
<dbReference type="Gene3D" id="3.30.70.1230">
    <property type="entry name" value="Nucleotide cyclase"/>
    <property type="match status" value="1"/>
</dbReference>
<keyword evidence="6 7" id="KW-0472">Membrane</keyword>
<feature type="transmembrane region" description="Helical" evidence="7">
    <location>
        <begin position="193"/>
        <end position="215"/>
    </location>
</feature>
<dbReference type="CDD" id="cd06225">
    <property type="entry name" value="HAMP"/>
    <property type="match status" value="1"/>
</dbReference>
<dbReference type="PANTHER" id="PTHR43081">
    <property type="entry name" value="ADENYLATE CYCLASE, TERMINAL-DIFFERENTIATION SPECIFIC-RELATED"/>
    <property type="match status" value="1"/>
</dbReference>
<dbReference type="CDD" id="cd07302">
    <property type="entry name" value="CHD"/>
    <property type="match status" value="1"/>
</dbReference>
<dbReference type="Pfam" id="PF00672">
    <property type="entry name" value="HAMP"/>
    <property type="match status" value="1"/>
</dbReference>
<evidence type="ECO:0000313" key="10">
    <source>
        <dbReference type="EMBL" id="KAA1416925.1"/>
    </source>
</evidence>
<dbReference type="SUPFAM" id="SSF55073">
    <property type="entry name" value="Nucleotide cyclase"/>
    <property type="match status" value="1"/>
</dbReference>
<feature type="transmembrane region" description="Helical" evidence="7">
    <location>
        <begin position="113"/>
        <end position="134"/>
    </location>
</feature>
<comment type="subcellular location">
    <subcellularLocation>
        <location evidence="1">Cell membrane</location>
        <topology evidence="1">Multi-pass membrane protein</topology>
    </subcellularLocation>
</comment>
<evidence type="ECO:0000256" key="7">
    <source>
        <dbReference type="SAM" id="Phobius"/>
    </source>
</evidence>
<dbReference type="PROSITE" id="PS50885">
    <property type="entry name" value="HAMP"/>
    <property type="match status" value="1"/>
</dbReference>
<dbReference type="GO" id="GO:0006171">
    <property type="term" value="P:cAMP biosynthetic process"/>
    <property type="evidence" value="ECO:0007669"/>
    <property type="project" value="TreeGrafter"/>
</dbReference>
<dbReference type="EMBL" id="VUJV01000006">
    <property type="protein sequence ID" value="KAA1416925.1"/>
    <property type="molecule type" value="Genomic_DNA"/>
</dbReference>
<dbReference type="Proteomes" id="UP000325003">
    <property type="component" value="Unassembled WGS sequence"/>
</dbReference>
<evidence type="ECO:0000259" key="8">
    <source>
        <dbReference type="PROSITE" id="PS50125"/>
    </source>
</evidence>
<feature type="transmembrane region" description="Helical" evidence="7">
    <location>
        <begin position="27"/>
        <end position="49"/>
    </location>
</feature>
<evidence type="ECO:0000256" key="5">
    <source>
        <dbReference type="ARBA" id="ARBA00022989"/>
    </source>
</evidence>
<protein>
    <submittedName>
        <fullName evidence="10">HAMP domain-containing protein</fullName>
    </submittedName>
</protein>
<dbReference type="RefSeq" id="WP_149729595.1">
    <property type="nucleotide sequence ID" value="NZ_VUJV01000006.1"/>
</dbReference>